<keyword evidence="1" id="KW-0378">Hydrolase</keyword>
<feature type="domain" description="Phosphatidic acid phosphatase type 2/haloperoxidase" evidence="3">
    <location>
        <begin position="120"/>
        <end position="273"/>
    </location>
</feature>
<keyword evidence="2" id="KW-0472">Membrane</keyword>
<evidence type="ECO:0000256" key="1">
    <source>
        <dbReference type="ARBA" id="ARBA00022801"/>
    </source>
</evidence>
<evidence type="ECO:0000256" key="2">
    <source>
        <dbReference type="SAM" id="Phobius"/>
    </source>
</evidence>
<sequence>MSAIFTPISATSFSVSELGNSREPAKCFSERLSFSGESICRNPVSWDIRRRNLCKMMGLKWGRASTTDDGVPAFEQEAFVDVSLTFQDGGIEATVNHLSKWLISATFIVFVLWRHDALALWASLGSALNALLSVVLKHSLNQERPFSTSRSDPGMPSSHAQAIAYTIIFLAVTCKFYAASGNFVKLGSQLYEFQARIPLHDVIICSQICFAYFSAVVEMLGVNAFTVTFSGVFAVIGSYFAWLRVSQRLHTVSQVVVGAVVGFTFGFLWFWSWNSFVLSLFTSFLWARIAITLGAVVFVACFLLHSYRSQLN</sequence>
<accession>A0A8X8WET4</accession>
<evidence type="ECO:0000259" key="3">
    <source>
        <dbReference type="Pfam" id="PF01569"/>
    </source>
</evidence>
<evidence type="ECO:0000313" key="4">
    <source>
        <dbReference type="EMBL" id="KAG6392814.1"/>
    </source>
</evidence>
<feature type="transmembrane region" description="Helical" evidence="2">
    <location>
        <begin position="223"/>
        <end position="243"/>
    </location>
</feature>
<dbReference type="GO" id="GO:0005789">
    <property type="term" value="C:endoplasmic reticulum membrane"/>
    <property type="evidence" value="ECO:0007669"/>
    <property type="project" value="TreeGrafter"/>
</dbReference>
<dbReference type="EMBL" id="PNBA02000018">
    <property type="protein sequence ID" value="KAG6392814.1"/>
    <property type="molecule type" value="Genomic_DNA"/>
</dbReference>
<reference evidence="4" key="2">
    <citation type="submission" date="2020-08" db="EMBL/GenBank/DDBJ databases">
        <title>Plant Genome Project.</title>
        <authorList>
            <person name="Zhang R.-G."/>
        </authorList>
    </citation>
    <scope>NUCLEOTIDE SEQUENCE</scope>
    <source>
        <strain evidence="4">Huo1</strain>
        <tissue evidence="4">Leaf</tissue>
    </source>
</reference>
<dbReference type="Proteomes" id="UP000298416">
    <property type="component" value="Unassembled WGS sequence"/>
</dbReference>
<dbReference type="InterPro" id="IPR000326">
    <property type="entry name" value="PAP2/HPO"/>
</dbReference>
<dbReference type="Pfam" id="PF01569">
    <property type="entry name" value="PAP2"/>
    <property type="match status" value="1"/>
</dbReference>
<organism evidence="4">
    <name type="scientific">Salvia splendens</name>
    <name type="common">Scarlet sage</name>
    <dbReference type="NCBI Taxonomy" id="180675"/>
    <lineage>
        <taxon>Eukaryota</taxon>
        <taxon>Viridiplantae</taxon>
        <taxon>Streptophyta</taxon>
        <taxon>Embryophyta</taxon>
        <taxon>Tracheophyta</taxon>
        <taxon>Spermatophyta</taxon>
        <taxon>Magnoliopsida</taxon>
        <taxon>eudicotyledons</taxon>
        <taxon>Gunneridae</taxon>
        <taxon>Pentapetalae</taxon>
        <taxon>asterids</taxon>
        <taxon>lamiids</taxon>
        <taxon>Lamiales</taxon>
        <taxon>Lamiaceae</taxon>
        <taxon>Nepetoideae</taxon>
        <taxon>Mentheae</taxon>
        <taxon>Salviinae</taxon>
        <taxon>Salvia</taxon>
        <taxon>Salvia subgen. Calosphace</taxon>
        <taxon>core Calosphace</taxon>
    </lineage>
</organism>
<name>A0A8X8WET4_SALSN</name>
<reference evidence="4" key="1">
    <citation type="submission" date="2018-01" db="EMBL/GenBank/DDBJ databases">
        <authorList>
            <person name="Mao J.F."/>
        </authorList>
    </citation>
    <scope>NUCLEOTIDE SEQUENCE</scope>
    <source>
        <strain evidence="4">Huo1</strain>
        <tissue evidence="4">Leaf</tissue>
    </source>
</reference>
<dbReference type="PANTHER" id="PTHR11247:SF40">
    <property type="entry name" value="LIPID PHOSPHATE PHOSPHATASE EPSILON 1, CHLOROPLASTIC"/>
    <property type="match status" value="1"/>
</dbReference>
<dbReference type="InterPro" id="IPR036938">
    <property type="entry name" value="PAP2/HPO_sf"/>
</dbReference>
<gene>
    <name evidence="4" type="ORF">SASPL_147041</name>
</gene>
<feature type="transmembrane region" description="Helical" evidence="2">
    <location>
        <begin position="118"/>
        <end position="140"/>
    </location>
</feature>
<dbReference type="GO" id="GO:0006487">
    <property type="term" value="P:protein N-linked glycosylation"/>
    <property type="evidence" value="ECO:0007669"/>
    <property type="project" value="TreeGrafter"/>
</dbReference>
<dbReference type="GO" id="GO:0008610">
    <property type="term" value="P:lipid biosynthetic process"/>
    <property type="evidence" value="ECO:0007669"/>
    <property type="project" value="TreeGrafter"/>
</dbReference>
<feature type="transmembrane region" description="Helical" evidence="2">
    <location>
        <begin position="255"/>
        <end position="273"/>
    </location>
</feature>
<evidence type="ECO:0000313" key="5">
    <source>
        <dbReference type="Proteomes" id="UP000298416"/>
    </source>
</evidence>
<keyword evidence="5" id="KW-1185">Reference proteome</keyword>
<comment type="caution">
    <text evidence="4">The sequence shown here is derived from an EMBL/GenBank/DDBJ whole genome shotgun (WGS) entry which is preliminary data.</text>
</comment>
<dbReference type="AlphaFoldDB" id="A0A8X8WET4"/>
<dbReference type="PANTHER" id="PTHR11247">
    <property type="entry name" value="PALMITOYL-PROTEIN THIOESTERASE/DOLICHYLDIPHOSPHATASE 1"/>
    <property type="match status" value="1"/>
</dbReference>
<feature type="transmembrane region" description="Helical" evidence="2">
    <location>
        <begin position="199"/>
        <end position="217"/>
    </location>
</feature>
<keyword evidence="2" id="KW-0812">Transmembrane</keyword>
<keyword evidence="2" id="KW-1133">Transmembrane helix</keyword>
<protein>
    <recommendedName>
        <fullName evidence="3">Phosphatidic acid phosphatase type 2/haloperoxidase domain-containing protein</fullName>
    </recommendedName>
</protein>
<dbReference type="SUPFAM" id="SSF48317">
    <property type="entry name" value="Acid phosphatase/Vanadium-dependent haloperoxidase"/>
    <property type="match status" value="1"/>
</dbReference>
<feature type="transmembrane region" description="Helical" evidence="2">
    <location>
        <begin position="160"/>
        <end position="178"/>
    </location>
</feature>
<proteinExistence type="predicted"/>
<feature type="transmembrane region" description="Helical" evidence="2">
    <location>
        <begin position="285"/>
        <end position="304"/>
    </location>
</feature>
<dbReference type="GO" id="GO:0047874">
    <property type="term" value="F:dolichyldiphosphatase activity"/>
    <property type="evidence" value="ECO:0007669"/>
    <property type="project" value="TreeGrafter"/>
</dbReference>